<dbReference type="InterPro" id="IPR029012">
    <property type="entry name" value="Helix_hairpin_bin_sf"/>
</dbReference>
<feature type="transmembrane region" description="Helical" evidence="10">
    <location>
        <begin position="6"/>
        <end position="25"/>
    </location>
</feature>
<name>A0A2J7QML2_9NEOP</name>
<dbReference type="Pfam" id="PF04420">
    <property type="entry name" value="CHD5"/>
    <property type="match status" value="1"/>
</dbReference>
<comment type="similarity">
    <text evidence="2">Belongs to the WRB/GET1 family.</text>
</comment>
<dbReference type="PANTHER" id="PTHR42650">
    <property type="entry name" value="TAIL-ANCHORED PROTEIN INSERTION RECEPTOR WRB"/>
    <property type="match status" value="1"/>
</dbReference>
<dbReference type="EMBL" id="NEVH01013204">
    <property type="protein sequence ID" value="PNF29834.1"/>
    <property type="molecule type" value="Genomic_DNA"/>
</dbReference>
<dbReference type="InterPro" id="IPR028945">
    <property type="entry name" value="Get1"/>
</dbReference>
<dbReference type="GO" id="GO:0005789">
    <property type="term" value="C:endoplasmic reticulum membrane"/>
    <property type="evidence" value="ECO:0007669"/>
    <property type="project" value="UniProtKB-SubCell"/>
</dbReference>
<dbReference type="PANTHER" id="PTHR42650:SF1">
    <property type="entry name" value="GUIDED ENTRY OF TAIL-ANCHORED PROTEINS FACTOR 1"/>
    <property type="match status" value="1"/>
</dbReference>
<dbReference type="STRING" id="105785.A0A2J7QML2"/>
<dbReference type="Gene3D" id="1.10.287.660">
    <property type="entry name" value="Helix hairpin bin"/>
    <property type="match status" value="1"/>
</dbReference>
<evidence type="ECO:0000256" key="7">
    <source>
        <dbReference type="ARBA" id="ARBA00023136"/>
    </source>
</evidence>
<comment type="caution">
    <text evidence="11">The sequence shown here is derived from an EMBL/GenBank/DDBJ whole genome shotgun (WGS) entry which is preliminary data.</text>
</comment>
<dbReference type="Proteomes" id="UP000235965">
    <property type="component" value="Unassembled WGS sequence"/>
</dbReference>
<evidence type="ECO:0000256" key="2">
    <source>
        <dbReference type="ARBA" id="ARBA00010799"/>
    </source>
</evidence>
<accession>A0A2J7QML2</accession>
<keyword evidence="7 10" id="KW-0472">Membrane</keyword>
<dbReference type="InParanoid" id="A0A2J7QML2"/>
<reference evidence="11 12" key="1">
    <citation type="submission" date="2017-12" db="EMBL/GenBank/DDBJ databases">
        <title>Hemimetabolous genomes reveal molecular basis of termite eusociality.</title>
        <authorList>
            <person name="Harrison M.C."/>
            <person name="Jongepier E."/>
            <person name="Robertson H.M."/>
            <person name="Arning N."/>
            <person name="Bitard-Feildel T."/>
            <person name="Chao H."/>
            <person name="Childers C.P."/>
            <person name="Dinh H."/>
            <person name="Doddapaneni H."/>
            <person name="Dugan S."/>
            <person name="Gowin J."/>
            <person name="Greiner C."/>
            <person name="Han Y."/>
            <person name="Hu H."/>
            <person name="Hughes D.S.T."/>
            <person name="Huylmans A.-K."/>
            <person name="Kemena C."/>
            <person name="Kremer L.P.M."/>
            <person name="Lee S.L."/>
            <person name="Lopez-Ezquerra A."/>
            <person name="Mallet L."/>
            <person name="Monroy-Kuhn J.M."/>
            <person name="Moser A."/>
            <person name="Murali S.C."/>
            <person name="Muzny D.M."/>
            <person name="Otani S."/>
            <person name="Piulachs M.-D."/>
            <person name="Poelchau M."/>
            <person name="Qu J."/>
            <person name="Schaub F."/>
            <person name="Wada-Katsumata A."/>
            <person name="Worley K.C."/>
            <person name="Xie Q."/>
            <person name="Ylla G."/>
            <person name="Poulsen M."/>
            <person name="Gibbs R.A."/>
            <person name="Schal C."/>
            <person name="Richards S."/>
            <person name="Belles X."/>
            <person name="Korb J."/>
            <person name="Bornberg-Bauer E."/>
        </authorList>
    </citation>
    <scope>NUCLEOTIDE SEQUENCE [LARGE SCALE GENOMIC DNA]</scope>
    <source>
        <tissue evidence="11">Whole body</tissue>
    </source>
</reference>
<evidence type="ECO:0000256" key="8">
    <source>
        <dbReference type="ARBA" id="ARBA00032437"/>
    </source>
</evidence>
<dbReference type="GO" id="GO:0043529">
    <property type="term" value="C:GET complex"/>
    <property type="evidence" value="ECO:0007669"/>
    <property type="project" value="TreeGrafter"/>
</dbReference>
<evidence type="ECO:0000256" key="9">
    <source>
        <dbReference type="ARBA" id="ARBA00033006"/>
    </source>
</evidence>
<comment type="subcellular location">
    <subcellularLocation>
        <location evidence="1">Endoplasmic reticulum membrane</location>
        <topology evidence="1">Multi-pass membrane protein</topology>
    </subcellularLocation>
</comment>
<evidence type="ECO:0000256" key="3">
    <source>
        <dbReference type="ARBA" id="ARBA00017951"/>
    </source>
</evidence>
<dbReference type="AlphaFoldDB" id="A0A2J7QML2"/>
<evidence type="ECO:0000313" key="12">
    <source>
        <dbReference type="Proteomes" id="UP000235965"/>
    </source>
</evidence>
<feature type="transmembrane region" description="Helical" evidence="10">
    <location>
        <begin position="132"/>
        <end position="155"/>
    </location>
</feature>
<protein>
    <recommendedName>
        <fullName evidence="3">Guided entry of tail-anchored proteins factor 1</fullName>
    </recommendedName>
    <alternativeName>
        <fullName evidence="8">Tail-anchored protein insertion receptor WRB</fullName>
    </alternativeName>
    <alternativeName>
        <fullName evidence="9">Tryptophan-rich basic protein</fullName>
    </alternativeName>
</protein>
<dbReference type="GO" id="GO:0043495">
    <property type="term" value="F:protein-membrane adaptor activity"/>
    <property type="evidence" value="ECO:0007669"/>
    <property type="project" value="TreeGrafter"/>
</dbReference>
<gene>
    <name evidence="11" type="ORF">B7P43_G09544</name>
</gene>
<keyword evidence="6 10" id="KW-1133">Transmembrane helix</keyword>
<keyword evidence="4 10" id="KW-0812">Transmembrane</keyword>
<evidence type="ECO:0000256" key="10">
    <source>
        <dbReference type="SAM" id="Phobius"/>
    </source>
</evidence>
<keyword evidence="12" id="KW-1185">Reference proteome</keyword>
<evidence type="ECO:0000256" key="5">
    <source>
        <dbReference type="ARBA" id="ARBA00022824"/>
    </source>
</evidence>
<dbReference type="OrthoDB" id="69461at2759"/>
<organism evidence="11 12">
    <name type="scientific">Cryptotermes secundus</name>
    <dbReference type="NCBI Taxonomy" id="105785"/>
    <lineage>
        <taxon>Eukaryota</taxon>
        <taxon>Metazoa</taxon>
        <taxon>Ecdysozoa</taxon>
        <taxon>Arthropoda</taxon>
        <taxon>Hexapoda</taxon>
        <taxon>Insecta</taxon>
        <taxon>Pterygota</taxon>
        <taxon>Neoptera</taxon>
        <taxon>Polyneoptera</taxon>
        <taxon>Dictyoptera</taxon>
        <taxon>Blattodea</taxon>
        <taxon>Blattoidea</taxon>
        <taxon>Termitoidae</taxon>
        <taxon>Kalotermitidae</taxon>
        <taxon>Cryptotermitinae</taxon>
        <taxon>Cryptotermes</taxon>
    </lineage>
</organism>
<evidence type="ECO:0000313" key="11">
    <source>
        <dbReference type="EMBL" id="PNF29834.1"/>
    </source>
</evidence>
<feature type="transmembrane region" description="Helical" evidence="10">
    <location>
        <begin position="92"/>
        <end position="112"/>
    </location>
</feature>
<proteinExistence type="inferred from homology"/>
<sequence length="166" mass="18581">MFLLILTTALSFFGAFIPIIIKPVLSLLCMKSKQESVLQNEILAIQREMSCTSAIDEFAKHARLQRRLNKVQEELQSRVNARLSQNVKLNLVITYGAQVLMGLLMLFLIWNYKYTPVIVVPEKWLLPFGSIISWPTDTAGGISITVWIVIAGTAARMATASLKSLK</sequence>
<evidence type="ECO:0000256" key="6">
    <source>
        <dbReference type="ARBA" id="ARBA00022989"/>
    </source>
</evidence>
<evidence type="ECO:0000256" key="4">
    <source>
        <dbReference type="ARBA" id="ARBA00022692"/>
    </source>
</evidence>
<evidence type="ECO:0000256" key="1">
    <source>
        <dbReference type="ARBA" id="ARBA00004477"/>
    </source>
</evidence>
<dbReference type="FunCoup" id="A0A2J7QML2">
    <property type="interactions" value="444"/>
</dbReference>
<dbReference type="GO" id="GO:0071816">
    <property type="term" value="P:tail-anchored membrane protein insertion into ER membrane"/>
    <property type="evidence" value="ECO:0007669"/>
    <property type="project" value="InterPro"/>
</dbReference>
<keyword evidence="5" id="KW-0256">Endoplasmic reticulum</keyword>